<dbReference type="Pfam" id="PF00512">
    <property type="entry name" value="HisKA"/>
    <property type="match status" value="1"/>
</dbReference>
<dbReference type="CDD" id="cd00075">
    <property type="entry name" value="HATPase"/>
    <property type="match status" value="1"/>
</dbReference>
<dbReference type="SUPFAM" id="SSF55874">
    <property type="entry name" value="ATPase domain of HSP90 chaperone/DNA topoisomerase II/histidine kinase"/>
    <property type="match status" value="1"/>
</dbReference>
<dbReference type="InterPro" id="IPR003660">
    <property type="entry name" value="HAMP_dom"/>
</dbReference>
<dbReference type="Pfam" id="PF00672">
    <property type="entry name" value="HAMP"/>
    <property type="match status" value="1"/>
</dbReference>
<dbReference type="EC" id="2.7.13.3" evidence="3"/>
<dbReference type="InterPro" id="IPR036890">
    <property type="entry name" value="HATPase_C_sf"/>
</dbReference>
<evidence type="ECO:0000256" key="2">
    <source>
        <dbReference type="ARBA" id="ARBA00004236"/>
    </source>
</evidence>
<evidence type="ECO:0000259" key="12">
    <source>
        <dbReference type="PROSITE" id="PS50109"/>
    </source>
</evidence>
<dbReference type="InterPro" id="IPR004358">
    <property type="entry name" value="Sig_transdc_His_kin-like_C"/>
</dbReference>
<dbReference type="PANTHER" id="PTHR45436">
    <property type="entry name" value="SENSOR HISTIDINE KINASE YKOH"/>
    <property type="match status" value="1"/>
</dbReference>
<keyword evidence="6 11" id="KW-0812">Transmembrane</keyword>
<dbReference type="Gene3D" id="3.30.565.10">
    <property type="entry name" value="Histidine kinase-like ATPase, C-terminal domain"/>
    <property type="match status" value="1"/>
</dbReference>
<evidence type="ECO:0000256" key="7">
    <source>
        <dbReference type="ARBA" id="ARBA00022777"/>
    </source>
</evidence>
<keyword evidence="15" id="KW-1185">Reference proteome</keyword>
<dbReference type="PROSITE" id="PS50885">
    <property type="entry name" value="HAMP"/>
    <property type="match status" value="1"/>
</dbReference>
<name>A0A852VCA7_9ACTN</name>
<dbReference type="InterPro" id="IPR005467">
    <property type="entry name" value="His_kinase_dom"/>
</dbReference>
<organism evidence="14 15">
    <name type="scientific">Streptosporangium sandarakinum</name>
    <dbReference type="NCBI Taxonomy" id="1260955"/>
    <lineage>
        <taxon>Bacteria</taxon>
        <taxon>Bacillati</taxon>
        <taxon>Actinomycetota</taxon>
        <taxon>Actinomycetes</taxon>
        <taxon>Streptosporangiales</taxon>
        <taxon>Streptosporangiaceae</taxon>
        <taxon>Streptosporangium</taxon>
    </lineage>
</organism>
<dbReference type="PRINTS" id="PR00344">
    <property type="entry name" value="BCTRLSENSOR"/>
</dbReference>
<protein>
    <recommendedName>
        <fullName evidence="3">histidine kinase</fullName>
        <ecNumber evidence="3">2.7.13.3</ecNumber>
    </recommendedName>
</protein>
<dbReference type="InterPro" id="IPR003594">
    <property type="entry name" value="HATPase_dom"/>
</dbReference>
<proteinExistence type="predicted"/>
<keyword evidence="5" id="KW-0808">Transferase</keyword>
<evidence type="ECO:0000313" key="14">
    <source>
        <dbReference type="EMBL" id="NYF43795.1"/>
    </source>
</evidence>
<keyword evidence="4" id="KW-0597">Phosphoprotein</keyword>
<evidence type="ECO:0000256" key="8">
    <source>
        <dbReference type="ARBA" id="ARBA00022989"/>
    </source>
</evidence>
<keyword evidence="9" id="KW-0902">Two-component regulatory system</keyword>
<evidence type="ECO:0000256" key="9">
    <source>
        <dbReference type="ARBA" id="ARBA00023012"/>
    </source>
</evidence>
<dbReference type="InterPro" id="IPR036097">
    <property type="entry name" value="HisK_dim/P_sf"/>
</dbReference>
<dbReference type="PROSITE" id="PS50109">
    <property type="entry name" value="HIS_KIN"/>
    <property type="match status" value="1"/>
</dbReference>
<dbReference type="AlphaFoldDB" id="A0A852VCA7"/>
<dbReference type="GO" id="GO:0005886">
    <property type="term" value="C:plasma membrane"/>
    <property type="evidence" value="ECO:0007669"/>
    <property type="project" value="UniProtKB-SubCell"/>
</dbReference>
<gene>
    <name evidence="14" type="ORF">HDA43_006022</name>
</gene>
<dbReference type="GO" id="GO:0000155">
    <property type="term" value="F:phosphorelay sensor kinase activity"/>
    <property type="evidence" value="ECO:0007669"/>
    <property type="project" value="InterPro"/>
</dbReference>
<evidence type="ECO:0000313" key="15">
    <source>
        <dbReference type="Proteomes" id="UP000576393"/>
    </source>
</evidence>
<dbReference type="CDD" id="cd00082">
    <property type="entry name" value="HisKA"/>
    <property type="match status" value="1"/>
</dbReference>
<dbReference type="SMART" id="SM00387">
    <property type="entry name" value="HATPase_c"/>
    <property type="match status" value="1"/>
</dbReference>
<dbReference type="InterPro" id="IPR050428">
    <property type="entry name" value="TCS_sensor_his_kinase"/>
</dbReference>
<comment type="caution">
    <text evidence="14">The sequence shown here is derived from an EMBL/GenBank/DDBJ whole genome shotgun (WGS) entry which is preliminary data.</text>
</comment>
<reference evidence="14 15" key="1">
    <citation type="submission" date="2020-07" db="EMBL/GenBank/DDBJ databases">
        <title>Sequencing the genomes of 1000 actinobacteria strains.</title>
        <authorList>
            <person name="Klenk H.-P."/>
        </authorList>
    </citation>
    <scope>NUCLEOTIDE SEQUENCE [LARGE SCALE GENOMIC DNA]</scope>
    <source>
        <strain evidence="14 15">DSM 45763</strain>
    </source>
</reference>
<feature type="transmembrane region" description="Helical" evidence="11">
    <location>
        <begin position="163"/>
        <end position="185"/>
    </location>
</feature>
<dbReference type="PANTHER" id="PTHR45436:SF5">
    <property type="entry name" value="SENSOR HISTIDINE KINASE TRCS"/>
    <property type="match status" value="1"/>
</dbReference>
<feature type="domain" description="Histidine kinase" evidence="12">
    <location>
        <begin position="250"/>
        <end position="456"/>
    </location>
</feature>
<evidence type="ECO:0000256" key="3">
    <source>
        <dbReference type="ARBA" id="ARBA00012438"/>
    </source>
</evidence>
<evidence type="ECO:0000256" key="10">
    <source>
        <dbReference type="ARBA" id="ARBA00023136"/>
    </source>
</evidence>
<dbReference type="Proteomes" id="UP000576393">
    <property type="component" value="Unassembled WGS sequence"/>
</dbReference>
<dbReference type="InterPro" id="IPR003661">
    <property type="entry name" value="HisK_dim/P_dom"/>
</dbReference>
<evidence type="ECO:0000256" key="4">
    <source>
        <dbReference type="ARBA" id="ARBA00022553"/>
    </source>
</evidence>
<evidence type="ECO:0000256" key="1">
    <source>
        <dbReference type="ARBA" id="ARBA00000085"/>
    </source>
</evidence>
<dbReference type="EMBL" id="JACCCO010000003">
    <property type="protein sequence ID" value="NYF43795.1"/>
    <property type="molecule type" value="Genomic_DNA"/>
</dbReference>
<dbReference type="SUPFAM" id="SSF47384">
    <property type="entry name" value="Homodimeric domain of signal transducing histidine kinase"/>
    <property type="match status" value="1"/>
</dbReference>
<feature type="transmembrane region" description="Helical" evidence="11">
    <location>
        <begin position="21"/>
        <end position="46"/>
    </location>
</feature>
<dbReference type="SMART" id="SM00304">
    <property type="entry name" value="HAMP"/>
    <property type="match status" value="1"/>
</dbReference>
<keyword evidence="10 11" id="KW-0472">Membrane</keyword>
<keyword evidence="8 11" id="KW-1133">Transmembrane helix</keyword>
<evidence type="ECO:0000259" key="13">
    <source>
        <dbReference type="PROSITE" id="PS50885"/>
    </source>
</evidence>
<comment type="catalytic activity">
    <reaction evidence="1">
        <text>ATP + protein L-histidine = ADP + protein N-phospho-L-histidine.</text>
        <dbReference type="EC" id="2.7.13.3"/>
    </reaction>
</comment>
<evidence type="ECO:0000256" key="5">
    <source>
        <dbReference type="ARBA" id="ARBA00022679"/>
    </source>
</evidence>
<dbReference type="CDD" id="cd06225">
    <property type="entry name" value="HAMP"/>
    <property type="match status" value="1"/>
</dbReference>
<dbReference type="Pfam" id="PF02518">
    <property type="entry name" value="HATPase_c"/>
    <property type="match status" value="1"/>
</dbReference>
<evidence type="ECO:0000256" key="11">
    <source>
        <dbReference type="SAM" id="Phobius"/>
    </source>
</evidence>
<sequence length="464" mass="51432">MKNREPWVSAFRRDIRSSVRGRATVLTVVVSAVILALALFGAGVVLRGWFSDQNEDLTERTVEATVHAIDRGERRNPIPVGTDEASMIQVVGLDGRVLAASEELQARPALVVPGGNTLINRKVCSNPGVRCMWVYGVRIRDSVYGQDAMVLAASPLPLLTTGWVLSLILAGLWAAVLTLIGWWTWRTIGLALEPVDRIRKEVVEIGKGDLSRRVPVPPTGGHIQRLAEAVNETLAQREEANTRERRFVSDASHDLRNPIAGIQARLEVALEEPEDYQWRPMLREALNDLQRLSAIVHDLLELSRLDSRAPMPMKQIDLAELARREVARRMPGVAIVPRLESGVIVQANPVRLSRVLNNLLNNAERHADTRIDVLVAREDGQARLEVLDDGSGIPPDVRERVFERFSRLAESKKRDPQGTGLGLPIAREIAEIYGGSLTIQDSSKGARFVLRLPLYREPSGDEAQ</sequence>
<accession>A0A852VCA7</accession>
<dbReference type="SMART" id="SM00388">
    <property type="entry name" value="HisKA"/>
    <property type="match status" value="1"/>
</dbReference>
<evidence type="ECO:0000256" key="6">
    <source>
        <dbReference type="ARBA" id="ARBA00022692"/>
    </source>
</evidence>
<dbReference type="Gene3D" id="1.10.287.130">
    <property type="match status" value="1"/>
</dbReference>
<feature type="domain" description="HAMP" evidence="13">
    <location>
        <begin position="189"/>
        <end position="242"/>
    </location>
</feature>
<keyword evidence="7 14" id="KW-0418">Kinase</keyword>
<comment type="subcellular location">
    <subcellularLocation>
        <location evidence="2">Cell membrane</location>
    </subcellularLocation>
</comment>